<comment type="similarity">
    <text evidence="3 9">Belongs to the phosphohexose mutase family.</text>
</comment>
<evidence type="ECO:0000259" key="12">
    <source>
        <dbReference type="Pfam" id="PF02879"/>
    </source>
</evidence>
<organism evidence="14 15">
    <name type="scientific">Anaerotignum lactatifermentans DSM 14214</name>
    <dbReference type="NCBI Taxonomy" id="1121323"/>
    <lineage>
        <taxon>Bacteria</taxon>
        <taxon>Bacillati</taxon>
        <taxon>Bacillota</taxon>
        <taxon>Clostridia</taxon>
        <taxon>Lachnospirales</taxon>
        <taxon>Anaerotignaceae</taxon>
        <taxon>Anaerotignum</taxon>
    </lineage>
</organism>
<keyword evidence="6 9" id="KW-0479">Metal-binding</keyword>
<protein>
    <recommendedName>
        <fullName evidence="4">phosphoglucomutase (alpha-D-glucose-1,6-bisphosphate-dependent)</fullName>
        <ecNumber evidence="4">5.4.2.2</ecNumber>
    </recommendedName>
</protein>
<feature type="domain" description="Alpha-D-phosphohexomutase C-terminal" evidence="10">
    <location>
        <begin position="505"/>
        <end position="557"/>
    </location>
</feature>
<dbReference type="PANTHER" id="PTHR45745">
    <property type="entry name" value="PHOSPHOMANNOMUTASE 45A"/>
    <property type="match status" value="1"/>
</dbReference>
<dbReference type="GO" id="GO:0004614">
    <property type="term" value="F:phosphoglucomutase activity"/>
    <property type="evidence" value="ECO:0007669"/>
    <property type="project" value="UniProtKB-EC"/>
</dbReference>
<name>A0A1M6WRG4_9FIRM</name>
<comment type="cofactor">
    <cofactor evidence="2">
        <name>Mg(2+)</name>
        <dbReference type="ChEBI" id="CHEBI:18420"/>
    </cofactor>
</comment>
<evidence type="ECO:0000256" key="8">
    <source>
        <dbReference type="ARBA" id="ARBA00023235"/>
    </source>
</evidence>
<dbReference type="AlphaFoldDB" id="A0A1M6WRG4"/>
<keyword evidence="5" id="KW-0597">Phosphoprotein</keyword>
<dbReference type="OrthoDB" id="9806956at2"/>
<dbReference type="Pfam" id="PF00408">
    <property type="entry name" value="PGM_PMM_IV"/>
    <property type="match status" value="1"/>
</dbReference>
<dbReference type="Gene3D" id="3.40.120.10">
    <property type="entry name" value="Alpha-D-Glucose-1,6-Bisphosphate, subunit A, domain 3"/>
    <property type="match status" value="3"/>
</dbReference>
<feature type="domain" description="Alpha-D-phosphohexomutase alpha/beta/alpha" evidence="12">
    <location>
        <begin position="227"/>
        <end position="312"/>
    </location>
</feature>
<dbReference type="InterPro" id="IPR036900">
    <property type="entry name" value="A-D-PHexomutase_C_sf"/>
</dbReference>
<evidence type="ECO:0000256" key="2">
    <source>
        <dbReference type="ARBA" id="ARBA00001946"/>
    </source>
</evidence>
<dbReference type="Gene3D" id="3.30.310.50">
    <property type="entry name" value="Alpha-D-phosphohexomutase, C-terminal domain"/>
    <property type="match status" value="1"/>
</dbReference>
<dbReference type="SUPFAM" id="SSF55957">
    <property type="entry name" value="Phosphoglucomutase, C-terminal domain"/>
    <property type="match status" value="1"/>
</dbReference>
<dbReference type="GO" id="GO:0006166">
    <property type="term" value="P:purine ribonucleoside salvage"/>
    <property type="evidence" value="ECO:0007669"/>
    <property type="project" value="TreeGrafter"/>
</dbReference>
<evidence type="ECO:0000256" key="4">
    <source>
        <dbReference type="ARBA" id="ARBA00012728"/>
    </source>
</evidence>
<keyword evidence="7 9" id="KW-0460">Magnesium</keyword>
<keyword evidence="15" id="KW-1185">Reference proteome</keyword>
<dbReference type="InterPro" id="IPR005845">
    <property type="entry name" value="A-D-PHexomutase_a/b/a-II"/>
</dbReference>
<reference evidence="14 15" key="1">
    <citation type="submission" date="2016-11" db="EMBL/GenBank/DDBJ databases">
        <authorList>
            <person name="Jaros S."/>
            <person name="Januszkiewicz K."/>
            <person name="Wedrychowicz H."/>
        </authorList>
    </citation>
    <scope>NUCLEOTIDE SEQUENCE [LARGE SCALE GENOMIC DNA]</scope>
    <source>
        <strain evidence="14 15">DSM 14214</strain>
    </source>
</reference>
<dbReference type="EC" id="5.4.2.2" evidence="4"/>
<accession>A0A1M6WRG4</accession>
<dbReference type="InterPro" id="IPR005844">
    <property type="entry name" value="A-D-PHexomutase_a/b/a-I"/>
</dbReference>
<dbReference type="GO" id="GO:0000287">
    <property type="term" value="F:magnesium ion binding"/>
    <property type="evidence" value="ECO:0007669"/>
    <property type="project" value="InterPro"/>
</dbReference>
<dbReference type="Pfam" id="PF02880">
    <property type="entry name" value="PGM_PMM_III"/>
    <property type="match status" value="1"/>
</dbReference>
<evidence type="ECO:0000256" key="1">
    <source>
        <dbReference type="ARBA" id="ARBA00000443"/>
    </source>
</evidence>
<dbReference type="Proteomes" id="UP000183975">
    <property type="component" value="Unassembled WGS sequence"/>
</dbReference>
<evidence type="ECO:0000259" key="13">
    <source>
        <dbReference type="Pfam" id="PF02880"/>
    </source>
</evidence>
<dbReference type="InterPro" id="IPR005843">
    <property type="entry name" value="A-D-PHexomutase_C"/>
</dbReference>
<dbReference type="GO" id="GO:0008973">
    <property type="term" value="F:phosphopentomutase activity"/>
    <property type="evidence" value="ECO:0007669"/>
    <property type="project" value="TreeGrafter"/>
</dbReference>
<evidence type="ECO:0000256" key="3">
    <source>
        <dbReference type="ARBA" id="ARBA00010231"/>
    </source>
</evidence>
<dbReference type="InterPro" id="IPR016055">
    <property type="entry name" value="A-D-PHexomutase_a/b/a-I/II/III"/>
</dbReference>
<dbReference type="PANTHER" id="PTHR45745:SF1">
    <property type="entry name" value="PHOSPHOGLUCOMUTASE 2B-RELATED"/>
    <property type="match status" value="1"/>
</dbReference>
<sequence length="575" mass="63129">MDHMERYHQWLADPAIDEATKEDLRKIAADEKEIKERFYKDLEFGTGGLRGIIGAGSNRLNRYTVGRATQGLANYILKEGTQDKGVAIAYDSRHMSPEFAQIAGLVLAGNGIRAYVYPSLRPTPMLSFAVRELGCTAGIVITASHNPPEYNGYKVYWADGAQVVAPRDKDIIAEVNAVASFGEIKEMAMDEAQAKGLFQYISEDVDNAFDANVLAQRQAPEIIEEMADDLKIVYTPIHGSGNLPVRRALEKAGFHQVYVVKEQEMPDSDFTTVGYPNPEDPKVFVLAQKLAEEKGADIIVGTDPDCDRVGAMVRNDKGEYVVLTGNMTGALLTEYILSQKKTKGTLPANGAVIKTIVSTEMIRPMCEAYGVELMDVLTGFKFIGEKIKGFEETGSHSYIFGFEESYGCLAGTYARDKDAVVATLLICEMAAYYKKQGMTLYDGLMALYEKYGYYREGVKSLTMKGLDGVEKIQKIMASFRAETPADFAGVAVEWAKDYKTQVFKNLKTGEETTSPLPVSDVVYYTLADGSWICVRPSGTEPKLKFYIGVKGDSLADAQAKIDALEADIGAKVAAV</sequence>
<feature type="domain" description="Alpha-D-phosphohexomutase alpha/beta/alpha" evidence="11">
    <location>
        <begin position="43"/>
        <end position="177"/>
    </location>
</feature>
<evidence type="ECO:0000313" key="14">
    <source>
        <dbReference type="EMBL" id="SHK96179.1"/>
    </source>
</evidence>
<dbReference type="CDD" id="cd05799">
    <property type="entry name" value="PGM2"/>
    <property type="match status" value="1"/>
</dbReference>
<feature type="domain" description="Alpha-D-phosphohexomutase alpha/beta/alpha" evidence="13">
    <location>
        <begin position="325"/>
        <end position="450"/>
    </location>
</feature>
<dbReference type="GO" id="GO:0005975">
    <property type="term" value="P:carbohydrate metabolic process"/>
    <property type="evidence" value="ECO:0007669"/>
    <property type="project" value="InterPro"/>
</dbReference>
<gene>
    <name evidence="14" type="ORF">SAMN02745138_02642</name>
</gene>
<proteinExistence type="inferred from homology"/>
<evidence type="ECO:0000259" key="11">
    <source>
        <dbReference type="Pfam" id="PF02878"/>
    </source>
</evidence>
<comment type="catalytic activity">
    <reaction evidence="1">
        <text>alpha-D-glucose 1-phosphate = alpha-D-glucose 6-phosphate</text>
        <dbReference type="Rhea" id="RHEA:23536"/>
        <dbReference type="ChEBI" id="CHEBI:58225"/>
        <dbReference type="ChEBI" id="CHEBI:58601"/>
        <dbReference type="EC" id="5.4.2.2"/>
    </reaction>
</comment>
<evidence type="ECO:0000256" key="7">
    <source>
        <dbReference type="ARBA" id="ARBA00022842"/>
    </source>
</evidence>
<dbReference type="InterPro" id="IPR005846">
    <property type="entry name" value="A-D-PHexomutase_a/b/a-III"/>
</dbReference>
<evidence type="ECO:0000313" key="15">
    <source>
        <dbReference type="Proteomes" id="UP000183975"/>
    </source>
</evidence>
<dbReference type="Pfam" id="PF02878">
    <property type="entry name" value="PGM_PMM_I"/>
    <property type="match status" value="1"/>
</dbReference>
<keyword evidence="8" id="KW-0413">Isomerase</keyword>
<evidence type="ECO:0000256" key="9">
    <source>
        <dbReference type="RuleBase" id="RU004326"/>
    </source>
</evidence>
<dbReference type="PROSITE" id="PS00710">
    <property type="entry name" value="PGM_PMM"/>
    <property type="match status" value="1"/>
</dbReference>
<evidence type="ECO:0000259" key="10">
    <source>
        <dbReference type="Pfam" id="PF00408"/>
    </source>
</evidence>
<evidence type="ECO:0000256" key="6">
    <source>
        <dbReference type="ARBA" id="ARBA00022723"/>
    </source>
</evidence>
<dbReference type="InterPro" id="IPR016066">
    <property type="entry name" value="A-D-PHexomutase_CS"/>
</dbReference>
<dbReference type="SUPFAM" id="SSF53738">
    <property type="entry name" value="Phosphoglucomutase, first 3 domains"/>
    <property type="match status" value="3"/>
</dbReference>
<dbReference type="Pfam" id="PF02879">
    <property type="entry name" value="PGM_PMM_II"/>
    <property type="match status" value="1"/>
</dbReference>
<dbReference type="EMBL" id="FRAH01000056">
    <property type="protein sequence ID" value="SHK96179.1"/>
    <property type="molecule type" value="Genomic_DNA"/>
</dbReference>
<evidence type="ECO:0000256" key="5">
    <source>
        <dbReference type="ARBA" id="ARBA00022553"/>
    </source>
</evidence>